<dbReference type="EMBL" id="CP003364">
    <property type="protein sequence ID" value="AGA28902.1"/>
    <property type="molecule type" value="Genomic_DNA"/>
</dbReference>
<proteinExistence type="predicted"/>
<evidence type="ECO:0000313" key="2">
    <source>
        <dbReference type="Proteomes" id="UP000010798"/>
    </source>
</evidence>
<evidence type="ECO:0000313" key="1">
    <source>
        <dbReference type="EMBL" id="AGA28902.1"/>
    </source>
</evidence>
<accession>L0DI33</accession>
<dbReference type="Proteomes" id="UP000010798">
    <property type="component" value="Chromosome"/>
</dbReference>
<protein>
    <submittedName>
        <fullName evidence="1">Uncharacterized protein</fullName>
    </submittedName>
</protein>
<dbReference type="AlphaFoldDB" id="L0DI33"/>
<name>L0DI33_SINAD</name>
<dbReference type="OrthoDB" id="290855at2"/>
<dbReference type="InterPro" id="IPR006311">
    <property type="entry name" value="TAT_signal"/>
</dbReference>
<sequence length="118" mass="12628">MTQRRSFLRMLAVSLVALTVVVVPAIAEEILGVITKVDVAAKKITVLEKGSDKEVEITTTDATEYVTPKKTSKVDLEKLEKNVTKQIDAGKKGIRAKVTHEKGVASSIAPIAGKKAAN</sequence>
<dbReference type="KEGG" id="saci:Sinac_4731"/>
<keyword evidence="2" id="KW-1185">Reference proteome</keyword>
<dbReference type="RefSeq" id="WP_015248016.1">
    <property type="nucleotide sequence ID" value="NC_019892.1"/>
</dbReference>
<organism evidence="1 2">
    <name type="scientific">Singulisphaera acidiphila (strain ATCC BAA-1392 / DSM 18658 / VKM B-2454 / MOB10)</name>
    <dbReference type="NCBI Taxonomy" id="886293"/>
    <lineage>
        <taxon>Bacteria</taxon>
        <taxon>Pseudomonadati</taxon>
        <taxon>Planctomycetota</taxon>
        <taxon>Planctomycetia</taxon>
        <taxon>Isosphaerales</taxon>
        <taxon>Isosphaeraceae</taxon>
        <taxon>Singulisphaera</taxon>
    </lineage>
</organism>
<reference evidence="1 2" key="1">
    <citation type="submission" date="2012-02" db="EMBL/GenBank/DDBJ databases">
        <title>Complete sequence of chromosome of Singulisphaera acidiphila DSM 18658.</title>
        <authorList>
            <consortium name="US DOE Joint Genome Institute (JGI-PGF)"/>
            <person name="Lucas S."/>
            <person name="Copeland A."/>
            <person name="Lapidus A."/>
            <person name="Glavina del Rio T."/>
            <person name="Dalin E."/>
            <person name="Tice H."/>
            <person name="Bruce D."/>
            <person name="Goodwin L."/>
            <person name="Pitluck S."/>
            <person name="Peters L."/>
            <person name="Ovchinnikova G."/>
            <person name="Chertkov O."/>
            <person name="Kyrpides N."/>
            <person name="Mavromatis K."/>
            <person name="Ivanova N."/>
            <person name="Brettin T."/>
            <person name="Detter J.C."/>
            <person name="Han C."/>
            <person name="Larimer F."/>
            <person name="Land M."/>
            <person name="Hauser L."/>
            <person name="Markowitz V."/>
            <person name="Cheng J.-F."/>
            <person name="Hugenholtz P."/>
            <person name="Woyke T."/>
            <person name="Wu D."/>
            <person name="Tindall B."/>
            <person name="Pomrenke H."/>
            <person name="Brambilla E."/>
            <person name="Klenk H.-P."/>
            <person name="Eisen J.A."/>
        </authorList>
    </citation>
    <scope>NUCLEOTIDE SEQUENCE [LARGE SCALE GENOMIC DNA]</scope>
    <source>
        <strain evidence="2">ATCC BAA-1392 / DSM 18658 / VKM B-2454 / MOB10</strain>
    </source>
</reference>
<gene>
    <name evidence="1" type="ordered locus">Sinac_4731</name>
</gene>
<dbReference type="HOGENOM" id="CLU_2071550_0_0_0"/>
<dbReference type="PROSITE" id="PS51318">
    <property type="entry name" value="TAT"/>
    <property type="match status" value="1"/>
</dbReference>